<protein>
    <submittedName>
        <fullName evidence="1">Uncharacterized protein</fullName>
    </submittedName>
</protein>
<dbReference type="Proteomes" id="UP000646911">
    <property type="component" value="Unassembled WGS sequence"/>
</dbReference>
<accession>A0ABR6ZIS9</accession>
<gene>
    <name evidence="1" type="ORF">H8L47_29125</name>
</gene>
<evidence type="ECO:0000313" key="2">
    <source>
        <dbReference type="Proteomes" id="UP000646911"/>
    </source>
</evidence>
<organism evidence="1 2">
    <name type="scientific">Undibacterium umbellatum</name>
    <dbReference type="NCBI Taxonomy" id="2762300"/>
    <lineage>
        <taxon>Bacteria</taxon>
        <taxon>Pseudomonadati</taxon>
        <taxon>Pseudomonadota</taxon>
        <taxon>Betaproteobacteria</taxon>
        <taxon>Burkholderiales</taxon>
        <taxon>Oxalobacteraceae</taxon>
        <taxon>Undibacterium</taxon>
    </lineage>
</organism>
<reference evidence="1 2" key="1">
    <citation type="submission" date="2020-08" db="EMBL/GenBank/DDBJ databases">
        <title>Novel species isolated from subtropical streams in China.</title>
        <authorList>
            <person name="Lu H."/>
        </authorList>
    </citation>
    <scope>NUCLEOTIDE SEQUENCE [LARGE SCALE GENOMIC DNA]</scope>
    <source>
        <strain evidence="1 2">NL8W</strain>
    </source>
</reference>
<keyword evidence="2" id="KW-1185">Reference proteome</keyword>
<dbReference type="RefSeq" id="WP_186957328.1">
    <property type="nucleotide sequence ID" value="NZ_JACOFX010000055.1"/>
</dbReference>
<sequence length="70" mass="7891">MPTQITISDFILLQQQKYKLMLQIEKSNSPAVRAGLFVDLRKVSDLLGAEVPELNAFAYPKAKSNRQAKQ</sequence>
<dbReference type="EMBL" id="JACOFX010000055">
    <property type="protein sequence ID" value="MBC3911628.1"/>
    <property type="molecule type" value="Genomic_DNA"/>
</dbReference>
<evidence type="ECO:0000313" key="1">
    <source>
        <dbReference type="EMBL" id="MBC3911628.1"/>
    </source>
</evidence>
<proteinExistence type="predicted"/>
<name>A0ABR6ZIS9_9BURK</name>
<comment type="caution">
    <text evidence="1">The sequence shown here is derived from an EMBL/GenBank/DDBJ whole genome shotgun (WGS) entry which is preliminary data.</text>
</comment>